<dbReference type="InterPro" id="IPR017261">
    <property type="entry name" value="DNA_mismatch_repair_MutS/MSH"/>
</dbReference>
<keyword evidence="4" id="KW-0067">ATP-binding</keyword>
<dbReference type="FunFam" id="3.40.50.300:FF:001238">
    <property type="entry name" value="DNA mismatch repair protein"/>
    <property type="match status" value="1"/>
</dbReference>
<evidence type="ECO:0000256" key="1">
    <source>
        <dbReference type="ARBA" id="ARBA00006271"/>
    </source>
</evidence>
<dbReference type="InterPro" id="IPR016151">
    <property type="entry name" value="DNA_mismatch_repair_MutS_N"/>
</dbReference>
<dbReference type="InterPro" id="IPR045076">
    <property type="entry name" value="MutS"/>
</dbReference>
<evidence type="ECO:0000256" key="7">
    <source>
        <dbReference type="SAM" id="MobiDB-lite"/>
    </source>
</evidence>
<dbReference type="GO" id="GO:0005634">
    <property type="term" value="C:nucleus"/>
    <property type="evidence" value="ECO:0007669"/>
    <property type="project" value="TreeGrafter"/>
</dbReference>
<evidence type="ECO:0000256" key="3">
    <source>
        <dbReference type="ARBA" id="ARBA00022763"/>
    </source>
</evidence>
<comment type="caution">
    <text evidence="9">The sequence shown here is derived from an EMBL/GenBank/DDBJ whole genome shotgun (WGS) entry which is preliminary data.</text>
</comment>
<evidence type="ECO:0000256" key="6">
    <source>
        <dbReference type="ARBA" id="ARBA00023204"/>
    </source>
</evidence>
<dbReference type="InterPro" id="IPR000432">
    <property type="entry name" value="DNA_mismatch_repair_MutS_C"/>
</dbReference>
<proteinExistence type="inferred from homology"/>
<evidence type="ECO:0000313" key="9">
    <source>
        <dbReference type="EMBL" id="TVY87560.1"/>
    </source>
</evidence>
<comment type="similarity">
    <text evidence="1">Belongs to the DNA mismatch repair MutS family.</text>
</comment>
<dbReference type="Pfam" id="PF05192">
    <property type="entry name" value="MutS_III"/>
    <property type="match status" value="1"/>
</dbReference>
<dbReference type="Gene3D" id="1.10.1420.10">
    <property type="match status" value="3"/>
</dbReference>
<dbReference type="GO" id="GO:0005739">
    <property type="term" value="C:mitochondrion"/>
    <property type="evidence" value="ECO:0007669"/>
    <property type="project" value="TreeGrafter"/>
</dbReference>
<sequence length="990" mass="111039">MTKQPYLLTFTPFLQRPRITRGIPPKACLMLVSSKCIRALPRRRIAFRCFHTLRNEPPLRNKHVFSRPPRVPHRGAKKKASAKLDELPQGTIPLEPLALEEQEPALPTVLLQARSNMRKFENCVLLTRVGGFYELYFEHADEFGPLLNLKVAPKSTGPRTNPVIVSMAGFPFFQLDRYLKILVQDLNRYVAVAEEFRNDPSGKVKAGGLMNDRKVTRIITPGTLIDENFMDPFTNNYVLAIHAGNHSQELSQDQEMENDPPISPQQFDMPVGLAWLDLSTGHFFTQFTTLSSLPSFLSRIGPREIVLDEDLQASKDHGIYTVLAEDRHLITYSNPSEVKSINDWSPMLESPIPPRIANDFTPEEEAAGSTLLQYVEERLQGSNMKLQPPTRQLDMMAIDKNTMRALEIKRTMRDDLTTGSLLHIIRRTVTKGGARLLDNWLSSPSTSLDVINSRLDLVTHMLHNELLRERIAILLKRSHDSHRLLQKFAFGRGDPDDMLGLASTVHATQELVTTLIQDSSEEDCVRDMAARINLDGPSELASRIKAAIDEEGIVQQHIMQDGEVGEMQALAEAIVTSEGSREDANILPKKKKKPTSLREYYTDDNEVWIMKPQASQTLERLHKDLAELGAEKTALAEDLKTRLEASTLTLRFTPGLGHICHVKGKDIKRDLSEGRRVSSSKSTSSFHHPEWTSLGGRLDRCREHIRAEEQRVFRDLREHVIHNIIKLRRNAVVLDELDIASSFATLAAEKGWTRPILNNSTAHKIIGGRHPTVEGGLEVEGRTFTTNDCFVGDSQKIWLITGPNMAGKSTFLRQNALITILAQVGSYVPASYAELGIVDQIFSRVGSADNLYRDQSTFMVEMLETATILKHATPRSFVVMDEIGRGTTPADGTAVAFACLHHLYHVNKCRTLFATHFHGLADMAREEGMQGVGCYCTDVEEDGEAFRYVHKLREGVNRRSHALKVARLAGLPEEAITVARKVLERTGGSV</sequence>
<dbReference type="GO" id="GO:0005524">
    <property type="term" value="F:ATP binding"/>
    <property type="evidence" value="ECO:0007669"/>
    <property type="project" value="UniProtKB-KW"/>
</dbReference>
<accession>A0A559M3P2</accession>
<reference evidence="9 10" key="1">
    <citation type="submission" date="2018-05" db="EMBL/GenBank/DDBJ databases">
        <title>Genome sequencing and assembly of the regulated plant pathogen Lachnellula willkommii and related sister species for the development of diagnostic species identification markers.</title>
        <authorList>
            <person name="Giroux E."/>
            <person name="Bilodeau G."/>
        </authorList>
    </citation>
    <scope>NUCLEOTIDE SEQUENCE [LARGE SCALE GENOMIC DNA]</scope>
    <source>
        <strain evidence="9 10">CBS 172.35</strain>
    </source>
</reference>
<feature type="domain" description="DNA mismatch repair proteins mutS family" evidence="8">
    <location>
        <begin position="876"/>
        <end position="892"/>
    </location>
</feature>
<evidence type="ECO:0000313" key="10">
    <source>
        <dbReference type="Proteomes" id="UP000315522"/>
    </source>
</evidence>
<dbReference type="AlphaFoldDB" id="A0A559M3P2"/>
<evidence type="ECO:0000259" key="8">
    <source>
        <dbReference type="PROSITE" id="PS00486"/>
    </source>
</evidence>
<dbReference type="Gene3D" id="3.30.420.110">
    <property type="entry name" value="MutS, connector domain"/>
    <property type="match status" value="1"/>
</dbReference>
<feature type="region of interest" description="Disordered" evidence="7">
    <location>
        <begin position="61"/>
        <end position="80"/>
    </location>
</feature>
<dbReference type="InterPro" id="IPR007860">
    <property type="entry name" value="DNA_mmatch_repair_MutS_con_dom"/>
</dbReference>
<dbReference type="PROSITE" id="PS00486">
    <property type="entry name" value="DNA_MISMATCH_REPAIR_2"/>
    <property type="match status" value="1"/>
</dbReference>
<dbReference type="GO" id="GO:0043504">
    <property type="term" value="P:mitochondrial DNA repair"/>
    <property type="evidence" value="ECO:0007669"/>
    <property type="project" value="TreeGrafter"/>
</dbReference>
<gene>
    <name evidence="9" type="primary">msh1</name>
    <name evidence="9" type="ORF">LAWI1_G006692</name>
</gene>
<dbReference type="InterPro" id="IPR036678">
    <property type="entry name" value="MutS_con_dom_sf"/>
</dbReference>
<keyword evidence="3" id="KW-0227">DNA damage</keyword>
<dbReference type="Pfam" id="PF05188">
    <property type="entry name" value="MutS_II"/>
    <property type="match status" value="1"/>
</dbReference>
<dbReference type="InterPro" id="IPR027417">
    <property type="entry name" value="P-loop_NTPase"/>
</dbReference>
<dbReference type="GO" id="GO:0140664">
    <property type="term" value="F:ATP-dependent DNA damage sensor activity"/>
    <property type="evidence" value="ECO:0007669"/>
    <property type="project" value="InterPro"/>
</dbReference>
<dbReference type="PANTHER" id="PTHR11361">
    <property type="entry name" value="DNA MISMATCH REPAIR PROTEIN MUTS FAMILY MEMBER"/>
    <property type="match status" value="1"/>
</dbReference>
<dbReference type="GO" id="GO:0030983">
    <property type="term" value="F:mismatched DNA binding"/>
    <property type="evidence" value="ECO:0007669"/>
    <property type="project" value="InterPro"/>
</dbReference>
<dbReference type="SUPFAM" id="SSF55271">
    <property type="entry name" value="DNA repair protein MutS, domain I"/>
    <property type="match status" value="1"/>
</dbReference>
<organism evidence="9 10">
    <name type="scientific">Lachnellula willkommii</name>
    <dbReference type="NCBI Taxonomy" id="215461"/>
    <lineage>
        <taxon>Eukaryota</taxon>
        <taxon>Fungi</taxon>
        <taxon>Dikarya</taxon>
        <taxon>Ascomycota</taxon>
        <taxon>Pezizomycotina</taxon>
        <taxon>Leotiomycetes</taxon>
        <taxon>Helotiales</taxon>
        <taxon>Lachnaceae</taxon>
        <taxon>Lachnellula</taxon>
    </lineage>
</organism>
<dbReference type="Gene3D" id="3.40.50.300">
    <property type="entry name" value="P-loop containing nucleotide triphosphate hydrolases"/>
    <property type="match status" value="1"/>
</dbReference>
<dbReference type="SUPFAM" id="SSF48334">
    <property type="entry name" value="DNA repair protein MutS, domain III"/>
    <property type="match status" value="1"/>
</dbReference>
<name>A0A559M3P2_9HELO</name>
<dbReference type="Gene3D" id="3.40.1170.10">
    <property type="entry name" value="DNA repair protein MutS, domain I"/>
    <property type="match status" value="1"/>
</dbReference>
<dbReference type="Pfam" id="PF01624">
    <property type="entry name" value="MutS_I"/>
    <property type="match status" value="1"/>
</dbReference>
<dbReference type="PIRSF" id="PIRSF037677">
    <property type="entry name" value="DNA_mis_repair_Msh6"/>
    <property type="match status" value="1"/>
</dbReference>
<evidence type="ECO:0000256" key="5">
    <source>
        <dbReference type="ARBA" id="ARBA00023125"/>
    </source>
</evidence>
<dbReference type="InterPro" id="IPR007695">
    <property type="entry name" value="DNA_mismatch_repair_MutS-lik_N"/>
</dbReference>
<dbReference type="Proteomes" id="UP000315522">
    <property type="component" value="Unassembled WGS sequence"/>
</dbReference>
<dbReference type="EMBL" id="QGML01002342">
    <property type="protein sequence ID" value="TVY87560.1"/>
    <property type="molecule type" value="Genomic_DNA"/>
</dbReference>
<dbReference type="Pfam" id="PF00488">
    <property type="entry name" value="MutS_V"/>
    <property type="match status" value="1"/>
</dbReference>
<evidence type="ECO:0000256" key="4">
    <source>
        <dbReference type="ARBA" id="ARBA00022840"/>
    </source>
</evidence>
<dbReference type="SUPFAM" id="SSF53150">
    <property type="entry name" value="DNA repair protein MutS, domain II"/>
    <property type="match status" value="1"/>
</dbReference>
<keyword evidence="2" id="KW-0547">Nucleotide-binding</keyword>
<dbReference type="SMART" id="SM00534">
    <property type="entry name" value="MUTSac"/>
    <property type="match status" value="1"/>
</dbReference>
<dbReference type="SUPFAM" id="SSF52540">
    <property type="entry name" value="P-loop containing nucleoside triphosphate hydrolases"/>
    <property type="match status" value="1"/>
</dbReference>
<keyword evidence="5" id="KW-0238">DNA-binding</keyword>
<dbReference type="InterPro" id="IPR007696">
    <property type="entry name" value="DNA_mismatch_repair_MutS_core"/>
</dbReference>
<protein>
    <submittedName>
        <fullName evidence="9">MutS protein-like protein</fullName>
    </submittedName>
</protein>
<dbReference type="PANTHER" id="PTHR11361:SF34">
    <property type="entry name" value="DNA MISMATCH REPAIR PROTEIN MSH1, MITOCHONDRIAL"/>
    <property type="match status" value="1"/>
</dbReference>
<keyword evidence="6" id="KW-0234">DNA repair</keyword>
<keyword evidence="10" id="KW-1185">Reference proteome</keyword>
<dbReference type="SMART" id="SM00533">
    <property type="entry name" value="MUTSd"/>
    <property type="match status" value="1"/>
</dbReference>
<dbReference type="GO" id="GO:0006298">
    <property type="term" value="P:mismatch repair"/>
    <property type="evidence" value="ECO:0007669"/>
    <property type="project" value="InterPro"/>
</dbReference>
<dbReference type="InterPro" id="IPR036187">
    <property type="entry name" value="DNA_mismatch_repair_MutS_sf"/>
</dbReference>
<evidence type="ECO:0000256" key="2">
    <source>
        <dbReference type="ARBA" id="ARBA00022741"/>
    </source>
</evidence>